<dbReference type="EMBL" id="JH432065">
    <property type="status" value="NOT_ANNOTATED_CDS"/>
    <property type="molecule type" value="Genomic_DNA"/>
</dbReference>
<feature type="region of interest" description="Disordered" evidence="1">
    <location>
        <begin position="22"/>
        <end position="45"/>
    </location>
</feature>
<feature type="compositionally biased region" description="Basic residues" evidence="1">
    <location>
        <begin position="27"/>
        <end position="42"/>
    </location>
</feature>
<dbReference type="STRING" id="126957.T1JCK5"/>
<dbReference type="PhylomeDB" id="T1JCK5"/>
<dbReference type="PANTHER" id="PTHR22198">
    <property type="entry name" value="FERM DOMAIN-CONTAINING PROTEIN"/>
    <property type="match status" value="1"/>
</dbReference>
<evidence type="ECO:0000256" key="1">
    <source>
        <dbReference type="SAM" id="MobiDB-lite"/>
    </source>
</evidence>
<dbReference type="PANTHER" id="PTHR22198:SF1">
    <property type="entry name" value="FERM DOMAIN-CONTAINING PROTEIN"/>
    <property type="match status" value="1"/>
</dbReference>
<dbReference type="HOGENOM" id="CLU_041205_0_0_1"/>
<dbReference type="AlphaFoldDB" id="T1JCK5"/>
<evidence type="ECO:0000313" key="4">
    <source>
        <dbReference type="Proteomes" id="UP000014500"/>
    </source>
</evidence>
<organism evidence="3 4">
    <name type="scientific">Strigamia maritima</name>
    <name type="common">European centipede</name>
    <name type="synonym">Geophilus maritimus</name>
    <dbReference type="NCBI Taxonomy" id="126957"/>
    <lineage>
        <taxon>Eukaryota</taxon>
        <taxon>Metazoa</taxon>
        <taxon>Ecdysozoa</taxon>
        <taxon>Arthropoda</taxon>
        <taxon>Myriapoda</taxon>
        <taxon>Chilopoda</taxon>
        <taxon>Pleurostigmophora</taxon>
        <taxon>Geophilomorpha</taxon>
        <taxon>Linotaeniidae</taxon>
        <taxon>Strigamia</taxon>
    </lineage>
</organism>
<evidence type="ECO:0000313" key="3">
    <source>
        <dbReference type="EnsemblMetazoa" id="SMAR011519-PA"/>
    </source>
</evidence>
<protein>
    <recommendedName>
        <fullName evidence="2">DUF7153 domain-containing protein</fullName>
    </recommendedName>
</protein>
<dbReference type="Proteomes" id="UP000014500">
    <property type="component" value="Unassembled WGS sequence"/>
</dbReference>
<dbReference type="eggNOG" id="ENOG502RIXY">
    <property type="taxonomic scope" value="Eukaryota"/>
</dbReference>
<evidence type="ECO:0000259" key="2">
    <source>
        <dbReference type="Pfam" id="PF23672"/>
    </source>
</evidence>
<dbReference type="Pfam" id="PF23672">
    <property type="entry name" value="DUF7153"/>
    <property type="match status" value="1"/>
</dbReference>
<proteinExistence type="predicted"/>
<name>T1JCK5_STRMM</name>
<dbReference type="OMA" id="MRWNSNG"/>
<keyword evidence="4" id="KW-1185">Reference proteome</keyword>
<reference evidence="4" key="1">
    <citation type="submission" date="2011-05" db="EMBL/GenBank/DDBJ databases">
        <authorList>
            <person name="Richards S.R."/>
            <person name="Qu J."/>
            <person name="Jiang H."/>
            <person name="Jhangiani S.N."/>
            <person name="Agravi P."/>
            <person name="Goodspeed R."/>
            <person name="Gross S."/>
            <person name="Mandapat C."/>
            <person name="Jackson L."/>
            <person name="Mathew T."/>
            <person name="Pu L."/>
            <person name="Thornton R."/>
            <person name="Saada N."/>
            <person name="Wilczek-Boney K.B."/>
            <person name="Lee S."/>
            <person name="Kovar C."/>
            <person name="Wu Y."/>
            <person name="Scherer S.E."/>
            <person name="Worley K.C."/>
            <person name="Muzny D.M."/>
            <person name="Gibbs R."/>
        </authorList>
    </citation>
    <scope>NUCLEOTIDE SEQUENCE</scope>
    <source>
        <strain evidence="4">Brora</strain>
    </source>
</reference>
<dbReference type="EnsemblMetazoa" id="SMAR011519-RA">
    <property type="protein sequence ID" value="SMAR011519-PA"/>
    <property type="gene ID" value="SMAR011519"/>
</dbReference>
<feature type="domain" description="DUF7153" evidence="2">
    <location>
        <begin position="192"/>
        <end position="363"/>
    </location>
</feature>
<sequence length="368" mass="41955">MTNLHFRTHLLMDSRNSDNTIFGGHHFDKRKRKSSVTRRGNAKNKVPDVTLEANNPMLQTSSETYNRFPYKTQIARGLYPTVTTFDKQLSSLGAKKVADSELAEQVTQDCFIVPIHCAQRFMPNQVFHLSSKTLSMMQLENPSVSIVLDFLETLRPLSPPIPTMVQGPHPLNVQLDALKETLKKVNQVGSALEGMMLMNIEKNATYPLILYMVINTTITDPNKFLMQYNSIMVENFSPEKIQHVAVYEEVATIARPPIDILPKKPNNSKTGYIITVFKVFPGDDKEKLEQSWLTWTGARMTYKYLPKMLGLKRITFHKKLWPNGGITYVLLCECSSLMDYVTEGCGFVEQLRARCCGYTGLYRIIDHF</sequence>
<reference evidence="3" key="2">
    <citation type="submission" date="2015-02" db="UniProtKB">
        <authorList>
            <consortium name="EnsemblMetazoa"/>
        </authorList>
    </citation>
    <scope>IDENTIFICATION</scope>
</reference>
<dbReference type="InterPro" id="IPR055577">
    <property type="entry name" value="DUF7153"/>
</dbReference>
<accession>T1JCK5</accession>